<evidence type="ECO:0000259" key="5">
    <source>
        <dbReference type="SMART" id="SM00657"/>
    </source>
</evidence>
<gene>
    <name evidence="6" type="ORF">CCUS01_16810</name>
</gene>
<dbReference type="SMART" id="SM00657">
    <property type="entry name" value="RPOL4c"/>
    <property type="match status" value="1"/>
</dbReference>
<dbReference type="GO" id="GO:0000166">
    <property type="term" value="F:nucleotide binding"/>
    <property type="evidence" value="ECO:0007669"/>
    <property type="project" value="InterPro"/>
</dbReference>
<dbReference type="InterPro" id="IPR006590">
    <property type="entry name" value="RNA_pol_Rpb4/RPC9_core"/>
</dbReference>
<evidence type="ECO:0000256" key="1">
    <source>
        <dbReference type="ARBA" id="ARBA00004123"/>
    </source>
</evidence>
<comment type="subcellular location">
    <subcellularLocation>
        <location evidence="1">Nucleus</location>
    </subcellularLocation>
</comment>
<dbReference type="Proteomes" id="UP001239213">
    <property type="component" value="Unassembled WGS sequence"/>
</dbReference>
<dbReference type="Pfam" id="PF03874">
    <property type="entry name" value="RNA_pol_Rpb4"/>
    <property type="match status" value="1"/>
</dbReference>
<feature type="region of interest" description="Disordered" evidence="4">
    <location>
        <begin position="90"/>
        <end position="132"/>
    </location>
</feature>
<name>A0AAI9V940_9PEZI</name>
<organism evidence="6 7">
    <name type="scientific">Colletotrichum cuscutae</name>
    <dbReference type="NCBI Taxonomy" id="1209917"/>
    <lineage>
        <taxon>Eukaryota</taxon>
        <taxon>Fungi</taxon>
        <taxon>Dikarya</taxon>
        <taxon>Ascomycota</taxon>
        <taxon>Pezizomycotina</taxon>
        <taxon>Sordariomycetes</taxon>
        <taxon>Hypocreomycetidae</taxon>
        <taxon>Glomerellales</taxon>
        <taxon>Glomerellaceae</taxon>
        <taxon>Colletotrichum</taxon>
        <taxon>Colletotrichum acutatum species complex</taxon>
    </lineage>
</organism>
<dbReference type="Gene3D" id="1.20.1250.40">
    <property type="match status" value="1"/>
</dbReference>
<evidence type="ECO:0000313" key="6">
    <source>
        <dbReference type="EMBL" id="KAK1476474.1"/>
    </source>
</evidence>
<evidence type="ECO:0000256" key="4">
    <source>
        <dbReference type="SAM" id="MobiDB-lite"/>
    </source>
</evidence>
<evidence type="ECO:0000313" key="7">
    <source>
        <dbReference type="Proteomes" id="UP001239213"/>
    </source>
</evidence>
<sequence length="406" mass="45011">ICRQLVEAALVKCAVVDQASGLVDHDERKDGPVAESNQLKADDSWDEKYGYYLRLFSSMRYLKHALIQSLSVFPSGLRLVSLGDVGEGPGTSYRSSCQPAQTGTFRTPHPFRAHESPVAKSTSSSLDERPPRPLLVPALAPKTVEGALGGTHPLLFPRPGSSCTGRQGKHQGWHSQDIAPAFGKFSASSTTHLLLTSSFRRQRLLITTHPRESIRLIQIPRNQRDIWSFGKGPTLCFLNSANSLNSFPLFESTTTSRKESEKMSHHAPTSRPKPPPPGSEEASSILNLGEFQHVDTLTLSEASLVINALVTKRKMDRKNINETEMLTQTLNYLDAFSRFRQKENVEAVERLLSAHKQLAKFERAQIGSLCCETAEEAKTLIPSLQDKISDDDLQILLDEISKLQSR</sequence>
<feature type="domain" description="RNA polymerase Rpb4/RPC9 core" evidence="5">
    <location>
        <begin position="289"/>
        <end position="404"/>
    </location>
</feature>
<dbReference type="InterPro" id="IPR005574">
    <property type="entry name" value="Rpb4/RPC9"/>
</dbReference>
<dbReference type="PANTHER" id="PTHR21297">
    <property type="entry name" value="DNA-DIRECTED RNA POLYMERASE II"/>
    <property type="match status" value="1"/>
</dbReference>
<evidence type="ECO:0000256" key="3">
    <source>
        <dbReference type="ARBA" id="ARBA00025724"/>
    </source>
</evidence>
<dbReference type="GO" id="GO:0030880">
    <property type="term" value="C:RNA polymerase complex"/>
    <property type="evidence" value="ECO:0007669"/>
    <property type="project" value="InterPro"/>
</dbReference>
<accession>A0AAI9V940</accession>
<dbReference type="SUPFAM" id="SSF47819">
    <property type="entry name" value="HRDC-like"/>
    <property type="match status" value="1"/>
</dbReference>
<keyword evidence="2" id="KW-0539">Nucleus</keyword>
<dbReference type="EMBL" id="MPDP01000143">
    <property type="protein sequence ID" value="KAK1476474.1"/>
    <property type="molecule type" value="Genomic_DNA"/>
</dbReference>
<proteinExistence type="inferred from homology"/>
<feature type="non-terminal residue" evidence="6">
    <location>
        <position position="1"/>
    </location>
</feature>
<dbReference type="InterPro" id="IPR010997">
    <property type="entry name" value="HRDC-like_sf"/>
</dbReference>
<dbReference type="AlphaFoldDB" id="A0AAI9V940"/>
<dbReference type="GO" id="GO:0005634">
    <property type="term" value="C:nucleus"/>
    <property type="evidence" value="ECO:0007669"/>
    <property type="project" value="UniProtKB-SubCell"/>
</dbReference>
<dbReference type="InterPro" id="IPR038324">
    <property type="entry name" value="Rpb4/RPC9_sf"/>
</dbReference>
<keyword evidence="7" id="KW-1185">Reference proteome</keyword>
<dbReference type="InterPro" id="IPR045222">
    <property type="entry name" value="Rpb4-like"/>
</dbReference>
<dbReference type="FunFam" id="1.20.1250.40:FF:000003">
    <property type="entry name" value="DNA-directed RNA polymerase II subunit rpb4"/>
    <property type="match status" value="1"/>
</dbReference>
<evidence type="ECO:0000256" key="2">
    <source>
        <dbReference type="ARBA" id="ARBA00023242"/>
    </source>
</evidence>
<feature type="compositionally biased region" description="Polar residues" evidence="4">
    <location>
        <begin position="92"/>
        <end position="105"/>
    </location>
</feature>
<comment type="similarity">
    <text evidence="3">Belongs to the eukaryotic RPB4 RNA polymerase subunit family.</text>
</comment>
<protein>
    <submittedName>
        <fullName evidence="6">RNA polymerase Rpb4</fullName>
    </submittedName>
</protein>
<reference evidence="6" key="1">
    <citation type="submission" date="2016-11" db="EMBL/GenBank/DDBJ databases">
        <title>The genome sequence of Colletotrichum cuscutae.</title>
        <authorList>
            <person name="Baroncelli R."/>
        </authorList>
    </citation>
    <scope>NUCLEOTIDE SEQUENCE</scope>
    <source>
        <strain evidence="6">IMI 304802</strain>
    </source>
</reference>
<comment type="caution">
    <text evidence="6">The sequence shown here is derived from an EMBL/GenBank/DDBJ whole genome shotgun (WGS) entry which is preliminary data.</text>
</comment>
<dbReference type="GO" id="GO:0006352">
    <property type="term" value="P:DNA-templated transcription initiation"/>
    <property type="evidence" value="ECO:0007669"/>
    <property type="project" value="InterPro"/>
</dbReference>
<feature type="region of interest" description="Disordered" evidence="4">
    <location>
        <begin position="252"/>
        <end position="283"/>
    </location>
</feature>